<protein>
    <submittedName>
        <fullName evidence="1">Uncharacterized protein</fullName>
    </submittedName>
</protein>
<dbReference type="Proteomes" id="UP000621670">
    <property type="component" value="Unassembled WGS sequence"/>
</dbReference>
<name>A0ABR7JFU5_9FLAO</name>
<proteinExistence type="predicted"/>
<comment type="caution">
    <text evidence="1">The sequence shown here is derived from an EMBL/GenBank/DDBJ whole genome shotgun (WGS) entry which is preliminary data.</text>
</comment>
<dbReference type="RefSeq" id="WP_166135411.1">
    <property type="nucleotide sequence ID" value="NZ_JAAOBY010000003.1"/>
</dbReference>
<gene>
    <name evidence="1" type="ORF">H8R26_08050</name>
</gene>
<accession>A0ABR7JFU5</accession>
<dbReference type="EMBL" id="JACRUM010000003">
    <property type="protein sequence ID" value="MBC5863372.1"/>
    <property type="molecule type" value="Genomic_DNA"/>
</dbReference>
<sequence>MKSVAPILLFFFIAFLLTPTVVSLIENDADIHMFYSFSEEEIIKNFQEIKVDLKQNFDYPILVTESQLSSKIISENLSRHDTVLEKIFSPPPEFV</sequence>
<evidence type="ECO:0000313" key="1">
    <source>
        <dbReference type="EMBL" id="MBC5863372.1"/>
    </source>
</evidence>
<reference evidence="1 2" key="1">
    <citation type="submission" date="2020-08" db="EMBL/GenBank/DDBJ databases">
        <title>Description of novel Flavobacterium F-400 isolate.</title>
        <authorList>
            <person name="Saticioglu I."/>
            <person name="Duman M."/>
            <person name="Altun S."/>
        </authorList>
    </citation>
    <scope>NUCLEOTIDE SEQUENCE [LARGE SCALE GENOMIC DNA]</scope>
    <source>
        <strain evidence="1 2">F-400</strain>
    </source>
</reference>
<evidence type="ECO:0000313" key="2">
    <source>
        <dbReference type="Proteomes" id="UP000621670"/>
    </source>
</evidence>
<keyword evidence="2" id="KW-1185">Reference proteome</keyword>
<organism evidence="1 2">
    <name type="scientific">Flavobacterium turcicum</name>
    <dbReference type="NCBI Taxonomy" id="2764718"/>
    <lineage>
        <taxon>Bacteria</taxon>
        <taxon>Pseudomonadati</taxon>
        <taxon>Bacteroidota</taxon>
        <taxon>Flavobacteriia</taxon>
        <taxon>Flavobacteriales</taxon>
        <taxon>Flavobacteriaceae</taxon>
        <taxon>Flavobacterium</taxon>
    </lineage>
</organism>